<dbReference type="Gene3D" id="3.20.20.150">
    <property type="entry name" value="Divalent-metal-dependent TIM barrel enzymes"/>
    <property type="match status" value="1"/>
</dbReference>
<feature type="domain" description="Xylose isomerase-like TIM barrel" evidence="1">
    <location>
        <begin position="23"/>
        <end position="260"/>
    </location>
</feature>
<dbReference type="SUPFAM" id="SSF51658">
    <property type="entry name" value="Xylose isomerase-like"/>
    <property type="match status" value="1"/>
</dbReference>
<dbReference type="Pfam" id="PF01261">
    <property type="entry name" value="AP_endonuc_2"/>
    <property type="match status" value="1"/>
</dbReference>
<evidence type="ECO:0000313" key="2">
    <source>
        <dbReference type="EMBL" id="QIN84335.1"/>
    </source>
</evidence>
<dbReference type="PANTHER" id="PTHR12110">
    <property type="entry name" value="HYDROXYPYRUVATE ISOMERASE"/>
    <property type="match status" value="1"/>
</dbReference>
<proteinExistence type="predicted"/>
<dbReference type="KEGG" id="rub:GBA63_18080"/>
<dbReference type="Proteomes" id="UP000501452">
    <property type="component" value="Chromosome"/>
</dbReference>
<dbReference type="InterPro" id="IPR013022">
    <property type="entry name" value="Xyl_isomerase-like_TIM-brl"/>
</dbReference>
<accession>A0A6G8QCV8</accession>
<organism evidence="2 3">
    <name type="scientific">Rubrobacter tropicus</name>
    <dbReference type="NCBI Taxonomy" id="2653851"/>
    <lineage>
        <taxon>Bacteria</taxon>
        <taxon>Bacillati</taxon>
        <taxon>Actinomycetota</taxon>
        <taxon>Rubrobacteria</taxon>
        <taxon>Rubrobacterales</taxon>
        <taxon>Rubrobacteraceae</taxon>
        <taxon>Rubrobacter</taxon>
    </lineage>
</organism>
<evidence type="ECO:0000313" key="3">
    <source>
        <dbReference type="Proteomes" id="UP000501452"/>
    </source>
</evidence>
<dbReference type="EMBL" id="CP045119">
    <property type="protein sequence ID" value="QIN84335.1"/>
    <property type="molecule type" value="Genomic_DNA"/>
</dbReference>
<reference evidence="2 3" key="1">
    <citation type="submission" date="2019-10" db="EMBL/GenBank/DDBJ databases">
        <title>Rubrobacter sp nov SCSIO 52090 isolated from a deep-sea sediment in the South China Sea.</title>
        <authorList>
            <person name="Chen R.W."/>
        </authorList>
    </citation>
    <scope>NUCLEOTIDE SEQUENCE [LARGE SCALE GENOMIC DNA]</scope>
    <source>
        <strain evidence="2 3">SCSIO 52909</strain>
    </source>
</reference>
<dbReference type="AlphaFoldDB" id="A0A6G8QCV8"/>
<name>A0A6G8QCV8_9ACTN</name>
<evidence type="ECO:0000259" key="1">
    <source>
        <dbReference type="Pfam" id="PF01261"/>
    </source>
</evidence>
<sequence length="273" mass="29995">MRTEQLAIHSLTTKHRNLEEALEAYSTAGFRYVEPYLPLVKAWLEDGHTVEETRALLDSLGLRIIASSELAVECFHASDVLLPNLRANAENVRLISELGGSAMIVHTDGPELVTPESLDPIARALVDLAEATEETDVDIAVEFNASPVVRSLQSGVRVAEIADHPRVGVLFDTAHYHVTPTKLSDINSDSVKWVKHVHLNDMPNTPADLTHRDFDRVLPGEGVLDLAGIISALERNGYGGFFAIELFNAGLWQLPTKEAARRCYESLLPLCEG</sequence>
<dbReference type="PANTHER" id="PTHR12110:SF48">
    <property type="entry name" value="BLL3656 PROTEIN"/>
    <property type="match status" value="1"/>
</dbReference>
<keyword evidence="3" id="KW-1185">Reference proteome</keyword>
<dbReference type="InterPro" id="IPR050312">
    <property type="entry name" value="IolE/XylAMocC-like"/>
</dbReference>
<dbReference type="InterPro" id="IPR036237">
    <property type="entry name" value="Xyl_isomerase-like_sf"/>
</dbReference>
<gene>
    <name evidence="2" type="ORF">GBA63_18080</name>
</gene>
<protein>
    <submittedName>
        <fullName evidence="2">TIM barrel protein</fullName>
    </submittedName>
</protein>